<organism evidence="1 2">
    <name type="scientific">Colletotrichum truncatum</name>
    <name type="common">Anthracnose fungus</name>
    <name type="synonym">Colletotrichum capsici</name>
    <dbReference type="NCBI Taxonomy" id="5467"/>
    <lineage>
        <taxon>Eukaryota</taxon>
        <taxon>Fungi</taxon>
        <taxon>Dikarya</taxon>
        <taxon>Ascomycota</taxon>
        <taxon>Pezizomycotina</taxon>
        <taxon>Sordariomycetes</taxon>
        <taxon>Hypocreomycetidae</taxon>
        <taxon>Glomerellales</taxon>
        <taxon>Glomerellaceae</taxon>
        <taxon>Colletotrichum</taxon>
        <taxon>Colletotrichum truncatum species complex</taxon>
    </lineage>
</organism>
<dbReference type="Proteomes" id="UP000805649">
    <property type="component" value="Unassembled WGS sequence"/>
</dbReference>
<name>A0ACC3ZAL5_COLTU</name>
<accession>A0ACC3ZAL5</accession>
<keyword evidence="2" id="KW-1185">Reference proteome</keyword>
<protein>
    <submittedName>
        <fullName evidence="1">Uncharacterized protein</fullName>
    </submittedName>
</protein>
<proteinExistence type="predicted"/>
<evidence type="ECO:0000313" key="2">
    <source>
        <dbReference type="Proteomes" id="UP000805649"/>
    </source>
</evidence>
<sequence length="498" mass="56435">MPKKHQDRSPKPHKSSDTRANSTLAGTSTNGSTRSRTQDRGGASEARTASDRLTPTLWTTQIFPTYTYCRSTPTSLESRQTLASPSASARGRSNKTLPATKYIDSYLEYRKALFIKIFMAKVEEWFDENVCTLEEANDNDGQTPSGSRSSGNRGMKRPASSGKLNPGSKRHHRDDDPEDQKSDNEEEEDRDRGQKRAKTANDKRKFACPFFKYDQARYKDQRTCCGPGWHEIHRLKEHLYRQHRLFTCSRCLEHFKNQKQLEAHQRATVPCKLREAGSRAKDPGAGMSAETEKQVKSRKSGKQHEDNVSKWYELYHILFPGRIAKEDLPSPWYDTPGSSNGKKGLSADEDLRRQYEHFLRREVPIMIRQQLEACIDEEFGNVSSAVHGRLSSWIQSSAEKCAHIFKYIPTPTEAATQPHPDIERAVMRGTSPVAEPFVNLGETVVAWPFPDPELDLSNISFDLDPNGLSQSLFEQYEPEIDSAYESGSLGGSSSTWRY</sequence>
<reference evidence="1 2" key="1">
    <citation type="journal article" date="2020" name="Phytopathology">
        <title>Genome Sequence Resources of Colletotrichum truncatum, C. plurivorum, C. musicola, and C. sojae: Four Species Pathogenic to Soybean (Glycine max).</title>
        <authorList>
            <person name="Rogerio F."/>
            <person name="Boufleur T.R."/>
            <person name="Ciampi-Guillardi M."/>
            <person name="Sukno S.A."/>
            <person name="Thon M.R."/>
            <person name="Massola Junior N.S."/>
            <person name="Baroncelli R."/>
        </authorList>
    </citation>
    <scope>NUCLEOTIDE SEQUENCE [LARGE SCALE GENOMIC DNA]</scope>
    <source>
        <strain evidence="1 2">CMES1059</strain>
    </source>
</reference>
<dbReference type="EMBL" id="VUJX02000002">
    <property type="protein sequence ID" value="KAL0941189.1"/>
    <property type="molecule type" value="Genomic_DNA"/>
</dbReference>
<gene>
    <name evidence="1" type="ORF">CTRU02_203952</name>
</gene>
<comment type="caution">
    <text evidence="1">The sequence shown here is derived from an EMBL/GenBank/DDBJ whole genome shotgun (WGS) entry which is preliminary data.</text>
</comment>
<evidence type="ECO:0000313" key="1">
    <source>
        <dbReference type="EMBL" id="KAL0941189.1"/>
    </source>
</evidence>